<dbReference type="PANTHER" id="PTHR33734">
    <property type="entry name" value="LYSM DOMAIN-CONTAINING GPI-ANCHORED PROTEIN 2"/>
    <property type="match status" value="1"/>
</dbReference>
<dbReference type="RefSeq" id="WP_094968839.1">
    <property type="nucleotide sequence ID" value="NZ_NGJN01000006.1"/>
</dbReference>
<dbReference type="InterPro" id="IPR036779">
    <property type="entry name" value="LysM_dom_sf"/>
</dbReference>
<comment type="caution">
    <text evidence="2">The sequence shown here is derived from an EMBL/GenBank/DDBJ whole genome shotgun (WGS) entry which is preliminary data.</text>
</comment>
<dbReference type="Pfam" id="PF01476">
    <property type="entry name" value="LysM"/>
    <property type="match status" value="4"/>
</dbReference>
<dbReference type="PROSITE" id="PS51782">
    <property type="entry name" value="LYSM"/>
    <property type="match status" value="3"/>
</dbReference>
<evidence type="ECO:0000313" key="2">
    <source>
        <dbReference type="EMBL" id="OZV67542.1"/>
    </source>
</evidence>
<reference evidence="2 3" key="1">
    <citation type="submission" date="2017-05" db="EMBL/GenBank/DDBJ databases">
        <title>The draft genome sequence of Idiomarina salinarum WNB302.</title>
        <authorList>
            <person name="Sun Y."/>
            <person name="Chen B."/>
            <person name="Du Z."/>
        </authorList>
    </citation>
    <scope>NUCLEOTIDE SEQUENCE [LARGE SCALE GENOMIC DNA]</scope>
    <source>
        <strain evidence="2 3">WNB302</strain>
    </source>
</reference>
<evidence type="ECO:0000313" key="3">
    <source>
        <dbReference type="Proteomes" id="UP000216840"/>
    </source>
</evidence>
<dbReference type="SUPFAM" id="SSF53822">
    <property type="entry name" value="Periplasmic binding protein-like I"/>
    <property type="match status" value="1"/>
</dbReference>
<dbReference type="InterPro" id="IPR028082">
    <property type="entry name" value="Peripla_BP_I"/>
</dbReference>
<evidence type="ECO:0000259" key="1">
    <source>
        <dbReference type="PROSITE" id="PS51782"/>
    </source>
</evidence>
<dbReference type="Gene3D" id="3.10.350.10">
    <property type="entry name" value="LysM domain"/>
    <property type="match status" value="3"/>
</dbReference>
<feature type="domain" description="LysM" evidence="1">
    <location>
        <begin position="22"/>
        <end position="65"/>
    </location>
</feature>
<dbReference type="InterPro" id="IPR018392">
    <property type="entry name" value="LysM"/>
</dbReference>
<dbReference type="AlphaFoldDB" id="A0A265UQP0"/>
<dbReference type="PANTHER" id="PTHR33734:SF22">
    <property type="entry name" value="MEMBRANE-BOUND LYTIC MUREIN TRANSGLYCOSYLASE D"/>
    <property type="match status" value="1"/>
</dbReference>
<sequence>MKKFLSIICIVFFMGLNAQNYKTHKVKAGETIESISKLYLVTPFDIYALNPDAKENLKLNTVLIIPDSKVKNEPVQEEYRELIGYRSHKVRRKETLYSLSKKYNVTESEIKKANRSLYSENLKKGDRIRIPKYRTVISKRTLDNTIKKYTVRPKEGKWRIAYKFGITVEDLEGLNPNMKEVIQPGDELNVPNIEDTEEKAIDSTYNYYEVLPKEGFYRLKIKLGLTQEQLETLNPELKEDGLKEGMVLKIPSDVDVVTNLTDIDTTSLTLGLSNFKTKKLAVMLPFQLNKIDTDSIQETKDLIKNRRLLSVVLDFHAGVLMALDSAKQLGISTNLKVLDTRYQLAETRKILEDNDFSDYDAVIGPMNVDALDRVAISLGSDRVPVIAALTKPKEVYSNVFQTIPKDELLQKSMIDFIKADSLISNIVVISDLANKPTSDMLKREFPGAKQIFSKKDKKTDKDGFFLYPTDLENVFMPGKTVVFLETDSNSFASSVISMLNGLLVDETEIVLVTLDKNNAFEGKNIDNYHLSNLKFHYPSVNKNFEEAKPNSFVNSYRNTYGVSPSKYACRGFDITIDILLRLASAEDLYKASSNAIATEYIENKFRYNKSLFGGYTNESAYIVKYEDLKIVKVN</sequence>
<dbReference type="Gene3D" id="3.40.50.2300">
    <property type="match status" value="2"/>
</dbReference>
<name>A0A265UQP0_9FLAO</name>
<accession>A0A265UQP0</accession>
<feature type="domain" description="LysM" evidence="1">
    <location>
        <begin position="147"/>
        <end position="190"/>
    </location>
</feature>
<organism evidence="2 3">
    <name type="scientific">Winogradskyella aurantia</name>
    <dbReference type="NCBI Taxonomy" id="1915063"/>
    <lineage>
        <taxon>Bacteria</taxon>
        <taxon>Pseudomonadati</taxon>
        <taxon>Bacteroidota</taxon>
        <taxon>Flavobacteriia</taxon>
        <taxon>Flavobacteriales</taxon>
        <taxon>Flavobacteriaceae</taxon>
        <taxon>Winogradskyella</taxon>
    </lineage>
</organism>
<keyword evidence="3" id="KW-1185">Reference proteome</keyword>
<dbReference type="Proteomes" id="UP000216840">
    <property type="component" value="Unassembled WGS sequence"/>
</dbReference>
<dbReference type="GO" id="GO:0008932">
    <property type="term" value="F:lytic endotransglycosylase activity"/>
    <property type="evidence" value="ECO:0007669"/>
    <property type="project" value="TreeGrafter"/>
</dbReference>
<gene>
    <name evidence="2" type="ORF">CA834_11360</name>
</gene>
<proteinExistence type="predicted"/>
<dbReference type="SMART" id="SM00257">
    <property type="entry name" value="LysM"/>
    <property type="match status" value="4"/>
</dbReference>
<feature type="domain" description="LysM" evidence="1">
    <location>
        <begin position="86"/>
        <end position="130"/>
    </location>
</feature>
<protein>
    <submittedName>
        <fullName evidence="2">Peptidoglycan-binding protein</fullName>
    </submittedName>
</protein>
<dbReference type="EMBL" id="NGJN01000006">
    <property type="protein sequence ID" value="OZV67542.1"/>
    <property type="molecule type" value="Genomic_DNA"/>
</dbReference>
<dbReference type="CDD" id="cd00118">
    <property type="entry name" value="LysM"/>
    <property type="match status" value="3"/>
</dbReference>
<dbReference type="SUPFAM" id="SSF54106">
    <property type="entry name" value="LysM domain"/>
    <property type="match status" value="3"/>
</dbReference>
<dbReference type="OrthoDB" id="2149800at2"/>